<evidence type="ECO:0000313" key="1">
    <source>
        <dbReference type="EMBL" id="REH17860.1"/>
    </source>
</evidence>
<organism evidence="1 2">
    <name type="scientific">Kutzneria buriramensis</name>
    <dbReference type="NCBI Taxonomy" id="1045776"/>
    <lineage>
        <taxon>Bacteria</taxon>
        <taxon>Bacillati</taxon>
        <taxon>Actinomycetota</taxon>
        <taxon>Actinomycetes</taxon>
        <taxon>Pseudonocardiales</taxon>
        <taxon>Pseudonocardiaceae</taxon>
        <taxon>Kutzneria</taxon>
    </lineage>
</organism>
<proteinExistence type="predicted"/>
<protein>
    <submittedName>
        <fullName evidence="1">Uncharacterized protein</fullName>
    </submittedName>
</protein>
<evidence type="ECO:0000313" key="2">
    <source>
        <dbReference type="Proteomes" id="UP000256269"/>
    </source>
</evidence>
<accession>A0A3E0G6M4</accession>
<dbReference type="EMBL" id="QUNO01000043">
    <property type="protein sequence ID" value="REH17860.1"/>
    <property type="molecule type" value="Genomic_DNA"/>
</dbReference>
<comment type="caution">
    <text evidence="1">The sequence shown here is derived from an EMBL/GenBank/DDBJ whole genome shotgun (WGS) entry which is preliminary data.</text>
</comment>
<sequence length="63" mass="7258">MAWTTQQTKAEQFRVRRECAERVPAFVFTATVRLDAVLGAFNTRDEREVVADPAFLDRVDQLD</sequence>
<keyword evidence="2" id="KW-1185">Reference proteome</keyword>
<dbReference type="Proteomes" id="UP000256269">
    <property type="component" value="Unassembled WGS sequence"/>
</dbReference>
<reference evidence="1 2" key="1">
    <citation type="submission" date="2018-08" db="EMBL/GenBank/DDBJ databases">
        <title>Genomic Encyclopedia of Archaeal and Bacterial Type Strains, Phase II (KMG-II): from individual species to whole genera.</title>
        <authorList>
            <person name="Goeker M."/>
        </authorList>
    </citation>
    <scope>NUCLEOTIDE SEQUENCE [LARGE SCALE GENOMIC DNA]</scope>
    <source>
        <strain evidence="1 2">DSM 45791</strain>
    </source>
</reference>
<dbReference type="AlphaFoldDB" id="A0A3E0G6M4"/>
<gene>
    <name evidence="1" type="ORF">BCF44_14319</name>
</gene>
<name>A0A3E0G6M4_9PSEU</name>